<evidence type="ECO:0000256" key="4">
    <source>
        <dbReference type="ARBA" id="ARBA00022679"/>
    </source>
</evidence>
<dbReference type="HOGENOM" id="CLU_986123_0_0_0"/>
<evidence type="ECO:0000256" key="5">
    <source>
        <dbReference type="ARBA" id="ARBA00022801"/>
    </source>
</evidence>
<keyword evidence="13" id="KW-1185">Reference proteome</keyword>
<protein>
    <recommendedName>
        <fullName evidence="11">L,D-TPase catalytic domain-containing protein</fullName>
    </recommendedName>
</protein>
<dbReference type="GO" id="GO:0071972">
    <property type="term" value="F:peptidoglycan L,D-transpeptidase activity"/>
    <property type="evidence" value="ECO:0007669"/>
    <property type="project" value="TreeGrafter"/>
</dbReference>
<evidence type="ECO:0000256" key="2">
    <source>
        <dbReference type="ARBA" id="ARBA00005992"/>
    </source>
</evidence>
<dbReference type="UniPathway" id="UPA00219"/>
<feature type="active site" description="Proton donor/acceptor" evidence="9">
    <location>
        <position position="242"/>
    </location>
</feature>
<dbReference type="eggNOG" id="COG1376">
    <property type="taxonomic scope" value="Bacteria"/>
</dbReference>
<keyword evidence="3" id="KW-0328">Glycosyltransferase</keyword>
<gene>
    <name evidence="12" type="ordered locus">GAU_2456</name>
</gene>
<keyword evidence="10" id="KW-0812">Transmembrane</keyword>
<keyword evidence="10" id="KW-0472">Membrane</keyword>
<evidence type="ECO:0000256" key="9">
    <source>
        <dbReference type="PROSITE-ProRule" id="PRU01373"/>
    </source>
</evidence>
<comment type="pathway">
    <text evidence="1 9">Cell wall biogenesis; peptidoglycan biosynthesis.</text>
</comment>
<evidence type="ECO:0000256" key="7">
    <source>
        <dbReference type="ARBA" id="ARBA00022984"/>
    </source>
</evidence>
<dbReference type="Pfam" id="PF03734">
    <property type="entry name" value="YkuD"/>
    <property type="match status" value="1"/>
</dbReference>
<proteinExistence type="inferred from homology"/>
<keyword evidence="6 9" id="KW-0133">Cell shape</keyword>
<dbReference type="InterPro" id="IPR038063">
    <property type="entry name" value="Transpep_catalytic_dom"/>
</dbReference>
<evidence type="ECO:0000256" key="10">
    <source>
        <dbReference type="SAM" id="Phobius"/>
    </source>
</evidence>
<dbReference type="InterPro" id="IPR050979">
    <property type="entry name" value="LD-transpeptidase"/>
</dbReference>
<dbReference type="STRING" id="379066.GAU_2456"/>
<feature type="transmembrane region" description="Helical" evidence="10">
    <location>
        <begin position="12"/>
        <end position="33"/>
    </location>
</feature>
<feature type="active site" description="Nucleophile" evidence="9">
    <location>
        <position position="258"/>
    </location>
</feature>
<dbReference type="CDD" id="cd16913">
    <property type="entry name" value="YkuD_like"/>
    <property type="match status" value="1"/>
</dbReference>
<dbReference type="GO" id="GO:0008360">
    <property type="term" value="P:regulation of cell shape"/>
    <property type="evidence" value="ECO:0007669"/>
    <property type="project" value="UniProtKB-UniRule"/>
</dbReference>
<dbReference type="Gene3D" id="2.40.440.10">
    <property type="entry name" value="L,D-transpeptidase catalytic domain-like"/>
    <property type="match status" value="1"/>
</dbReference>
<reference evidence="13" key="1">
    <citation type="submission" date="2006-03" db="EMBL/GenBank/DDBJ databases">
        <title>Complete genome sequence of Gemmatimonas aurantiaca T-27 that represents a novel phylum Gemmatimonadetes.</title>
        <authorList>
            <person name="Takasaki K."/>
            <person name="Ichikawa N."/>
            <person name="Miura H."/>
            <person name="Matsushita S."/>
            <person name="Watanabe Y."/>
            <person name="Oguchi A."/>
            <person name="Ankai A."/>
            <person name="Yashiro I."/>
            <person name="Takahashi M."/>
            <person name="Terui Y."/>
            <person name="Fukui S."/>
            <person name="Yokoyama H."/>
            <person name="Tanikawa S."/>
            <person name="Hanada S."/>
            <person name="Kamagata Y."/>
            <person name="Fujita N."/>
        </authorList>
    </citation>
    <scope>NUCLEOTIDE SEQUENCE [LARGE SCALE GENOMIC DNA]</scope>
    <source>
        <strain evidence="13">T-27 / DSM 14586 / JCM 11422 / NBRC 100505</strain>
    </source>
</reference>
<evidence type="ECO:0000256" key="1">
    <source>
        <dbReference type="ARBA" id="ARBA00004752"/>
    </source>
</evidence>
<dbReference type="Proteomes" id="UP000002209">
    <property type="component" value="Chromosome"/>
</dbReference>
<dbReference type="PROSITE" id="PS52029">
    <property type="entry name" value="LD_TPASE"/>
    <property type="match status" value="1"/>
</dbReference>
<dbReference type="SUPFAM" id="SSF141523">
    <property type="entry name" value="L,D-transpeptidase catalytic domain-like"/>
    <property type="match status" value="1"/>
</dbReference>
<dbReference type="KEGG" id="gau:GAU_2456"/>
<dbReference type="GO" id="GO:0071555">
    <property type="term" value="P:cell wall organization"/>
    <property type="evidence" value="ECO:0007669"/>
    <property type="project" value="UniProtKB-UniRule"/>
</dbReference>
<evidence type="ECO:0000313" key="12">
    <source>
        <dbReference type="EMBL" id="BAH39498.1"/>
    </source>
</evidence>
<accession>C1AB92</accession>
<dbReference type="RefSeq" id="WP_015894267.1">
    <property type="nucleotide sequence ID" value="NC_012489.1"/>
</dbReference>
<evidence type="ECO:0000256" key="3">
    <source>
        <dbReference type="ARBA" id="ARBA00022676"/>
    </source>
</evidence>
<keyword evidence="7 9" id="KW-0573">Peptidoglycan synthesis</keyword>
<evidence type="ECO:0000259" key="11">
    <source>
        <dbReference type="PROSITE" id="PS52029"/>
    </source>
</evidence>
<dbReference type="GO" id="GO:0016757">
    <property type="term" value="F:glycosyltransferase activity"/>
    <property type="evidence" value="ECO:0007669"/>
    <property type="project" value="UniProtKB-KW"/>
</dbReference>
<dbReference type="AlphaFoldDB" id="C1AB92"/>
<organism evidence="12 13">
    <name type="scientific">Gemmatimonas aurantiaca (strain DSM 14586 / JCM 11422 / NBRC 100505 / T-27)</name>
    <dbReference type="NCBI Taxonomy" id="379066"/>
    <lineage>
        <taxon>Bacteria</taxon>
        <taxon>Pseudomonadati</taxon>
        <taxon>Gemmatimonadota</taxon>
        <taxon>Gemmatimonadia</taxon>
        <taxon>Gemmatimonadales</taxon>
        <taxon>Gemmatimonadaceae</taxon>
        <taxon>Gemmatimonas</taxon>
    </lineage>
</organism>
<dbReference type="GO" id="GO:0018104">
    <property type="term" value="P:peptidoglycan-protein cross-linking"/>
    <property type="evidence" value="ECO:0007669"/>
    <property type="project" value="TreeGrafter"/>
</dbReference>
<keyword evidence="8 9" id="KW-0961">Cell wall biogenesis/degradation</keyword>
<evidence type="ECO:0000256" key="6">
    <source>
        <dbReference type="ARBA" id="ARBA00022960"/>
    </source>
</evidence>
<keyword evidence="10" id="KW-1133">Transmembrane helix</keyword>
<dbReference type="PANTHER" id="PTHR30582">
    <property type="entry name" value="L,D-TRANSPEPTIDASE"/>
    <property type="match status" value="1"/>
</dbReference>
<keyword evidence="5" id="KW-0378">Hydrolase</keyword>
<sequence>MAPFFQARARWLLVLVTLLAAYSTWLLIGTFRLRFERDVARMVFNDNTEAIEQAVLQAGAGTDSLRAELAESTPPPASANAPYLVVSIAERRVWYKQGDSVLFTAPVATGSGKQMVVKGSTKVMRFETPRGRLVVQRRDSAPAWIPPDWHFQEQANKRGMGLVQLVRGTPIKLKDGSSIAVRGNDVVRVGSDGSAKPLTASDGREIVADGRVVIPPFGTNQRKYPDVLGTRRLYLGDGYALHGTNNPKSVGQAVSHGCVRLRNEDIEALYNQVSVGTLVYIY</sequence>
<dbReference type="PANTHER" id="PTHR30582:SF24">
    <property type="entry name" value="L,D-TRANSPEPTIDASE ERFK_SRFK-RELATED"/>
    <property type="match status" value="1"/>
</dbReference>
<dbReference type="OrthoDB" id="9787225at2"/>
<name>C1AB92_GEMAT</name>
<comment type="similarity">
    <text evidence="2">Belongs to the YkuD family.</text>
</comment>
<keyword evidence="4" id="KW-0808">Transferase</keyword>
<dbReference type="InterPro" id="IPR005490">
    <property type="entry name" value="LD_TPept_cat_dom"/>
</dbReference>
<evidence type="ECO:0000313" key="13">
    <source>
        <dbReference type="Proteomes" id="UP000002209"/>
    </source>
</evidence>
<evidence type="ECO:0000256" key="8">
    <source>
        <dbReference type="ARBA" id="ARBA00023316"/>
    </source>
</evidence>
<dbReference type="EMBL" id="AP009153">
    <property type="protein sequence ID" value="BAH39498.1"/>
    <property type="molecule type" value="Genomic_DNA"/>
</dbReference>
<feature type="domain" description="L,D-TPase catalytic" evidence="11">
    <location>
        <begin position="82"/>
        <end position="282"/>
    </location>
</feature>
<dbReference type="GO" id="GO:0005576">
    <property type="term" value="C:extracellular region"/>
    <property type="evidence" value="ECO:0007669"/>
    <property type="project" value="TreeGrafter"/>
</dbReference>